<keyword evidence="3" id="KW-1185">Reference proteome</keyword>
<feature type="region of interest" description="Disordered" evidence="1">
    <location>
        <begin position="1"/>
        <end position="52"/>
    </location>
</feature>
<protein>
    <submittedName>
        <fullName evidence="2">Uncharacterized protein</fullName>
    </submittedName>
</protein>
<proteinExistence type="predicted"/>
<organism evidence="2 3">
    <name type="scientific">Streptomyces venezuelae</name>
    <dbReference type="NCBI Taxonomy" id="54571"/>
    <lineage>
        <taxon>Bacteria</taxon>
        <taxon>Bacillati</taxon>
        <taxon>Actinomycetota</taxon>
        <taxon>Actinomycetes</taxon>
        <taxon>Kitasatosporales</taxon>
        <taxon>Streptomycetaceae</taxon>
        <taxon>Streptomyces</taxon>
    </lineage>
</organism>
<evidence type="ECO:0000256" key="1">
    <source>
        <dbReference type="SAM" id="MobiDB-lite"/>
    </source>
</evidence>
<dbReference type="EMBL" id="CP029193">
    <property type="protein sequence ID" value="QES29811.1"/>
    <property type="molecule type" value="Genomic_DNA"/>
</dbReference>
<name>A0A5P2BKZ8_STRVZ</name>
<feature type="compositionally biased region" description="Acidic residues" evidence="1">
    <location>
        <begin position="28"/>
        <end position="38"/>
    </location>
</feature>
<gene>
    <name evidence="2" type="ORF">DEJ47_28205</name>
</gene>
<accession>A0A5P2BKZ8</accession>
<feature type="compositionally biased region" description="Acidic residues" evidence="1">
    <location>
        <begin position="1"/>
        <end position="11"/>
    </location>
</feature>
<evidence type="ECO:0000313" key="2">
    <source>
        <dbReference type="EMBL" id="QES29811.1"/>
    </source>
</evidence>
<reference evidence="2 3" key="1">
    <citation type="submission" date="2018-05" db="EMBL/GenBank/DDBJ databases">
        <title>Streptomyces venezuelae.</title>
        <authorList>
            <person name="Kim W."/>
            <person name="Lee N."/>
            <person name="Cho B.-K."/>
        </authorList>
    </citation>
    <scope>NUCLEOTIDE SEQUENCE [LARGE SCALE GENOMIC DNA]</scope>
    <source>
        <strain evidence="2 3">ATCC 14583</strain>
    </source>
</reference>
<sequence length="64" mass="6361">MSEPESAESESPESVAATPEGSDRSEESEAAEESDDAPGVETGAAEGVSPALPEAFCVYQAGGA</sequence>
<dbReference type="Proteomes" id="UP000323046">
    <property type="component" value="Chromosome"/>
</dbReference>
<evidence type="ECO:0000313" key="3">
    <source>
        <dbReference type="Proteomes" id="UP000323046"/>
    </source>
</evidence>
<dbReference type="AlphaFoldDB" id="A0A5P2BKZ8"/>
<dbReference type="RefSeq" id="WP_161235349.1">
    <property type="nucleotide sequence ID" value="NZ_CP029193.1"/>
</dbReference>